<dbReference type="RefSeq" id="WP_096428508.1">
    <property type="nucleotide sequence ID" value="NZ_AP018042.1"/>
</dbReference>
<name>A0A1Y1CH09_9BACT</name>
<comment type="similarity">
    <text evidence="1">Belongs to the SCO1/2 family.</text>
</comment>
<feature type="binding site" evidence="2">
    <location>
        <position position="79"/>
    </location>
    <ligand>
        <name>Cu cation</name>
        <dbReference type="ChEBI" id="CHEBI:23378"/>
    </ligand>
</feature>
<protein>
    <recommendedName>
        <fullName evidence="8">SCO family protein</fullName>
    </recommendedName>
</protein>
<keyword evidence="5" id="KW-0732">Signal</keyword>
<dbReference type="InterPro" id="IPR036249">
    <property type="entry name" value="Thioredoxin-like_sf"/>
</dbReference>
<evidence type="ECO:0000313" key="7">
    <source>
        <dbReference type="Proteomes" id="UP000218267"/>
    </source>
</evidence>
<dbReference type="Pfam" id="PF02630">
    <property type="entry name" value="SCO1-SenC"/>
    <property type="match status" value="1"/>
</dbReference>
<dbReference type="EMBL" id="AP018042">
    <property type="protein sequence ID" value="BAX79614.1"/>
    <property type="molecule type" value="Genomic_DNA"/>
</dbReference>
<gene>
    <name evidence="6" type="ORF">ALGA_1228</name>
</gene>
<dbReference type="AlphaFoldDB" id="A0A1Y1CH09"/>
<feature type="signal peptide" evidence="5">
    <location>
        <begin position="1"/>
        <end position="20"/>
    </location>
</feature>
<dbReference type="InterPro" id="IPR003782">
    <property type="entry name" value="SCO1/SenC"/>
</dbReference>
<reference evidence="7" key="2">
    <citation type="journal article" date="2020" name="Antonie Van Leeuwenhoek">
        <title>Labilibaculum antarcticum sp. nov., a novel facultative anaerobic, psychrotorelant bacterium isolated from marine sediment of Antarctica.</title>
        <authorList>
            <person name="Watanabe M."/>
            <person name="Kojima H."/>
            <person name="Fukui M."/>
        </authorList>
    </citation>
    <scope>NUCLEOTIDE SEQUENCE [LARGE SCALE GENOMIC DNA]</scope>
    <source>
        <strain evidence="7">SPP2</strain>
    </source>
</reference>
<organism evidence="6 7">
    <name type="scientific">Labilibaculum antarcticum</name>
    <dbReference type="NCBI Taxonomy" id="1717717"/>
    <lineage>
        <taxon>Bacteria</taxon>
        <taxon>Pseudomonadati</taxon>
        <taxon>Bacteroidota</taxon>
        <taxon>Bacteroidia</taxon>
        <taxon>Marinilabiliales</taxon>
        <taxon>Marinifilaceae</taxon>
        <taxon>Labilibaculum</taxon>
    </lineage>
</organism>
<keyword evidence="2" id="KW-0186">Copper</keyword>
<dbReference type="KEGG" id="mbas:ALGA_1228"/>
<evidence type="ECO:0000256" key="4">
    <source>
        <dbReference type="SAM" id="Phobius"/>
    </source>
</evidence>
<keyword evidence="2" id="KW-0479">Metal-binding</keyword>
<sequence>MKLKIIVCLLLILKTTSSFSQDAKDLYYDMEVGVIEHLDDTIPQNIQLTNEAGELVFLKDQIDKPTAIVFVYFRCPGICSPLMDGLADVIQKSDLNIAEDYQVITISFDPTETYDLAVKKKNNYKSLIKGKNTQEGWKFYTGDSLNIAKATKALGFRYKRVGNEFTHAATVIITSPEAKITRYLNGTYFLPFEFKLAIMEASKGQTGPTINKILQYCYSYDPVGQAYVLNVTKVTGTIILVMGLIVFLLLVFKKPRKKQHQ</sequence>
<dbReference type="PANTHER" id="PTHR12151">
    <property type="entry name" value="ELECTRON TRANSPORT PROTIN SCO1/SENC FAMILY MEMBER"/>
    <property type="match status" value="1"/>
</dbReference>
<accession>A0A1Y1CH09</accession>
<keyword evidence="3" id="KW-1015">Disulfide bond</keyword>
<proteinExistence type="inferred from homology"/>
<feature type="chain" id="PRO_5012395065" description="SCO family protein" evidence="5">
    <location>
        <begin position="21"/>
        <end position="261"/>
    </location>
</feature>
<keyword evidence="4" id="KW-0472">Membrane</keyword>
<feature type="disulfide bond" description="Redox-active" evidence="3">
    <location>
        <begin position="75"/>
        <end position="79"/>
    </location>
</feature>
<dbReference type="PANTHER" id="PTHR12151:SF8">
    <property type="entry name" value="THIOREDOXIN DOMAIN-CONTAINING PROTEIN"/>
    <property type="match status" value="1"/>
</dbReference>
<keyword evidence="4" id="KW-0812">Transmembrane</keyword>
<evidence type="ECO:0000256" key="2">
    <source>
        <dbReference type="PIRSR" id="PIRSR603782-1"/>
    </source>
</evidence>
<evidence type="ECO:0000256" key="3">
    <source>
        <dbReference type="PIRSR" id="PIRSR603782-2"/>
    </source>
</evidence>
<feature type="transmembrane region" description="Helical" evidence="4">
    <location>
        <begin position="234"/>
        <end position="252"/>
    </location>
</feature>
<feature type="binding site" evidence="2">
    <location>
        <position position="75"/>
    </location>
    <ligand>
        <name>Cu cation</name>
        <dbReference type="ChEBI" id="CHEBI:23378"/>
    </ligand>
</feature>
<reference evidence="6 7" key="1">
    <citation type="journal article" date="2018" name="Mar. Genomics">
        <title>Complete genome sequence of Marinifilaceae bacterium strain SPP2, isolated from the Antarctic marine sediment.</title>
        <authorList>
            <person name="Watanabe M."/>
            <person name="Kojima H."/>
            <person name="Fukui M."/>
        </authorList>
    </citation>
    <scope>NUCLEOTIDE SEQUENCE [LARGE SCALE GENOMIC DNA]</scope>
    <source>
        <strain evidence="6 7">SPP2</strain>
    </source>
</reference>
<evidence type="ECO:0000313" key="6">
    <source>
        <dbReference type="EMBL" id="BAX79614.1"/>
    </source>
</evidence>
<keyword evidence="4" id="KW-1133">Transmembrane helix</keyword>
<keyword evidence="7" id="KW-1185">Reference proteome</keyword>
<dbReference type="CDD" id="cd02968">
    <property type="entry name" value="SCO"/>
    <property type="match status" value="1"/>
</dbReference>
<dbReference type="Proteomes" id="UP000218267">
    <property type="component" value="Chromosome"/>
</dbReference>
<evidence type="ECO:0008006" key="8">
    <source>
        <dbReference type="Google" id="ProtNLM"/>
    </source>
</evidence>
<evidence type="ECO:0000256" key="1">
    <source>
        <dbReference type="ARBA" id="ARBA00010996"/>
    </source>
</evidence>
<dbReference type="Gene3D" id="3.40.30.10">
    <property type="entry name" value="Glutaredoxin"/>
    <property type="match status" value="1"/>
</dbReference>
<dbReference type="GO" id="GO:0046872">
    <property type="term" value="F:metal ion binding"/>
    <property type="evidence" value="ECO:0007669"/>
    <property type="project" value="UniProtKB-KW"/>
</dbReference>
<dbReference type="OrthoDB" id="9811998at2"/>
<dbReference type="SUPFAM" id="SSF52833">
    <property type="entry name" value="Thioredoxin-like"/>
    <property type="match status" value="1"/>
</dbReference>
<evidence type="ECO:0000256" key="5">
    <source>
        <dbReference type="SAM" id="SignalP"/>
    </source>
</evidence>